<protein>
    <recommendedName>
        <fullName evidence="4">Secretion protein</fullName>
    </recommendedName>
</protein>
<dbReference type="EMBL" id="JBEWZG010000002">
    <property type="protein sequence ID" value="MFL0206539.1"/>
    <property type="molecule type" value="Genomic_DNA"/>
</dbReference>
<comment type="caution">
    <text evidence="2">The sequence shown here is derived from an EMBL/GenBank/DDBJ whole genome shotgun (WGS) entry which is preliminary data.</text>
</comment>
<organism evidence="2 3">
    <name type="scientific">Aquirufa novilacunae</name>
    <dbReference type="NCBI Taxonomy" id="3139305"/>
    <lineage>
        <taxon>Bacteria</taxon>
        <taxon>Pseudomonadati</taxon>
        <taxon>Bacteroidota</taxon>
        <taxon>Cytophagia</taxon>
        <taxon>Cytophagales</taxon>
        <taxon>Flectobacillaceae</taxon>
        <taxon>Aquirufa</taxon>
    </lineage>
</organism>
<evidence type="ECO:0000313" key="2">
    <source>
        <dbReference type="EMBL" id="MFL0206539.1"/>
    </source>
</evidence>
<sequence>MKKYTFAAFIFAASLFVVSAANGAELSLPVNIESVGKLKYMVSVQAKAGATVIIYDAENNEIHKENITSKKLFNLAGLADGSYRMEVLDIRKNVISSKSFTIKTEVKRDIIAMN</sequence>
<feature type="signal peptide" evidence="1">
    <location>
        <begin position="1"/>
        <end position="23"/>
    </location>
</feature>
<name>A0ABW8SVV9_9BACT</name>
<evidence type="ECO:0000256" key="1">
    <source>
        <dbReference type="SAM" id="SignalP"/>
    </source>
</evidence>
<proteinExistence type="predicted"/>
<feature type="chain" id="PRO_5046049114" description="Secretion protein" evidence="1">
    <location>
        <begin position="24"/>
        <end position="114"/>
    </location>
</feature>
<evidence type="ECO:0000313" key="3">
    <source>
        <dbReference type="Proteomes" id="UP001623559"/>
    </source>
</evidence>
<dbReference type="Proteomes" id="UP001623559">
    <property type="component" value="Unassembled WGS sequence"/>
</dbReference>
<keyword evidence="1" id="KW-0732">Signal</keyword>
<gene>
    <name evidence="2" type="ORF">V7S74_07270</name>
</gene>
<evidence type="ECO:0008006" key="4">
    <source>
        <dbReference type="Google" id="ProtNLM"/>
    </source>
</evidence>
<reference evidence="2 3" key="1">
    <citation type="submission" date="2024-07" db="EMBL/GenBank/DDBJ databases">
        <authorList>
            <person name="Pitt A."/>
            <person name="Hahn M.W."/>
        </authorList>
    </citation>
    <scope>NUCLEOTIDE SEQUENCE [LARGE SCALE GENOMIC DNA]</scope>
    <source>
        <strain evidence="2 3">2-AUSEE-184A6</strain>
    </source>
</reference>
<accession>A0ABW8SVV9</accession>
<dbReference type="RefSeq" id="WP_406778114.1">
    <property type="nucleotide sequence ID" value="NZ_JBEWZG010000002.1"/>
</dbReference>